<dbReference type="PANTHER" id="PTHR43877">
    <property type="entry name" value="AMINOALKYLPHOSPHONATE N-ACETYLTRANSFERASE-RELATED-RELATED"/>
    <property type="match status" value="1"/>
</dbReference>
<protein>
    <submittedName>
        <fullName evidence="4">GNAT family N-acetyltransferase</fullName>
    </submittedName>
</protein>
<dbReference type="SUPFAM" id="SSF55729">
    <property type="entry name" value="Acyl-CoA N-acyltransferases (Nat)"/>
    <property type="match status" value="1"/>
</dbReference>
<keyword evidence="5" id="KW-1185">Reference proteome</keyword>
<dbReference type="InterPro" id="IPR000182">
    <property type="entry name" value="GNAT_dom"/>
</dbReference>
<evidence type="ECO:0000259" key="3">
    <source>
        <dbReference type="PROSITE" id="PS51186"/>
    </source>
</evidence>
<dbReference type="KEGG" id="apre:CNX65_17985"/>
<keyword evidence="1" id="KW-0808">Transferase</keyword>
<evidence type="ECO:0000313" key="4">
    <source>
        <dbReference type="EMBL" id="ATE54940.1"/>
    </source>
</evidence>
<dbReference type="PANTHER" id="PTHR43877:SF1">
    <property type="entry name" value="ACETYLTRANSFERASE"/>
    <property type="match status" value="1"/>
</dbReference>
<dbReference type="InterPro" id="IPR016181">
    <property type="entry name" value="Acyl_CoA_acyltransferase"/>
</dbReference>
<proteinExistence type="predicted"/>
<dbReference type="RefSeq" id="WP_096494566.1">
    <property type="nucleotide sequence ID" value="NZ_CP023445.1"/>
</dbReference>
<evidence type="ECO:0000313" key="5">
    <source>
        <dbReference type="Proteomes" id="UP000218505"/>
    </source>
</evidence>
<accession>A0A290Z7E2</accession>
<reference evidence="4" key="1">
    <citation type="submission" date="2017-09" db="EMBL/GenBank/DDBJ databases">
        <title>Complete Genome Sequence of ansamitocin-producing Bacterium Actinosynnema pretiosum X47.</title>
        <authorList>
            <person name="Cao G."/>
            <person name="Zong G."/>
            <person name="Zhong C."/>
            <person name="Fu J."/>
        </authorList>
    </citation>
    <scope>NUCLEOTIDE SEQUENCE [LARGE SCALE GENOMIC DNA]</scope>
    <source>
        <strain evidence="4">X47</strain>
    </source>
</reference>
<sequence length="162" mass="17728">MESLREAVPDDVPALRAFAEDCVRPHYASLIGVEAAAGQVRAWWNEKRLGAAIADGLVVVAVDGDRVVGVAQRGRSGEDHAVYKLYALPEFRGRGLGVRLLAALTEALPDDARWLHVEHFEANGRAGAFYEREGFAVRKVEPSRDGDPALAIVWRSREVVRG</sequence>
<dbReference type="InterPro" id="IPR050832">
    <property type="entry name" value="Bact_Acetyltransf"/>
</dbReference>
<dbReference type="CDD" id="cd04301">
    <property type="entry name" value="NAT_SF"/>
    <property type="match status" value="1"/>
</dbReference>
<dbReference type="Proteomes" id="UP000218505">
    <property type="component" value="Chromosome"/>
</dbReference>
<keyword evidence="2" id="KW-0012">Acyltransferase</keyword>
<evidence type="ECO:0000256" key="2">
    <source>
        <dbReference type="ARBA" id="ARBA00023315"/>
    </source>
</evidence>
<organism evidence="4 5">
    <name type="scientific">Actinosynnema pretiosum</name>
    <dbReference type="NCBI Taxonomy" id="42197"/>
    <lineage>
        <taxon>Bacteria</taxon>
        <taxon>Bacillati</taxon>
        <taxon>Actinomycetota</taxon>
        <taxon>Actinomycetes</taxon>
        <taxon>Pseudonocardiales</taxon>
        <taxon>Pseudonocardiaceae</taxon>
        <taxon>Actinosynnema</taxon>
    </lineage>
</organism>
<feature type="domain" description="N-acetyltransferase" evidence="3">
    <location>
        <begin position="2"/>
        <end position="159"/>
    </location>
</feature>
<dbReference type="Pfam" id="PF13508">
    <property type="entry name" value="Acetyltransf_7"/>
    <property type="match status" value="1"/>
</dbReference>
<dbReference type="AlphaFoldDB" id="A0A290Z7E2"/>
<name>A0A290Z7E2_9PSEU</name>
<gene>
    <name evidence="4" type="ORF">CNX65_17985</name>
</gene>
<dbReference type="EMBL" id="CP023445">
    <property type="protein sequence ID" value="ATE54940.1"/>
    <property type="molecule type" value="Genomic_DNA"/>
</dbReference>
<dbReference type="PROSITE" id="PS51186">
    <property type="entry name" value="GNAT"/>
    <property type="match status" value="1"/>
</dbReference>
<dbReference type="GO" id="GO:0016747">
    <property type="term" value="F:acyltransferase activity, transferring groups other than amino-acyl groups"/>
    <property type="evidence" value="ECO:0007669"/>
    <property type="project" value="InterPro"/>
</dbReference>
<dbReference type="Gene3D" id="3.40.630.30">
    <property type="match status" value="1"/>
</dbReference>
<evidence type="ECO:0000256" key="1">
    <source>
        <dbReference type="ARBA" id="ARBA00022679"/>
    </source>
</evidence>